<reference evidence="4 5" key="1">
    <citation type="journal article" date="2015" name="Genome Biol. Evol.">
        <title>Comparative Genomics of a Bacterivorous Green Alga Reveals Evolutionary Causalities and Consequences of Phago-Mixotrophic Mode of Nutrition.</title>
        <authorList>
            <person name="Burns J.A."/>
            <person name="Paasch A."/>
            <person name="Narechania A."/>
            <person name="Kim E."/>
        </authorList>
    </citation>
    <scope>NUCLEOTIDE SEQUENCE [LARGE SCALE GENOMIC DNA]</scope>
    <source>
        <strain evidence="4 5">PLY_AMNH</strain>
    </source>
</reference>
<accession>A0AAE0LHL4</accession>
<dbReference type="Pfam" id="PF13650">
    <property type="entry name" value="Asp_protease_2"/>
    <property type="match status" value="1"/>
</dbReference>
<protein>
    <recommendedName>
        <fullName evidence="6">Reverse transcriptase/retrotransposon-derived protein RNase H-like domain-containing protein</fullName>
    </recommendedName>
</protein>
<feature type="compositionally biased region" description="Basic and acidic residues" evidence="1">
    <location>
        <begin position="102"/>
        <end position="129"/>
    </location>
</feature>
<gene>
    <name evidence="4" type="ORF">CYMTET_6750</name>
</gene>
<feature type="compositionally biased region" description="Polar residues" evidence="1">
    <location>
        <begin position="204"/>
        <end position="213"/>
    </location>
</feature>
<name>A0AAE0LHL4_9CHLO</name>
<dbReference type="InterPro" id="IPR051320">
    <property type="entry name" value="Viral_Replic_Matur_Polypro"/>
</dbReference>
<dbReference type="CDD" id="cd00303">
    <property type="entry name" value="retropepsin_like"/>
    <property type="match status" value="1"/>
</dbReference>
<feature type="region of interest" description="Disordered" evidence="1">
    <location>
        <begin position="1"/>
        <end position="132"/>
    </location>
</feature>
<keyword evidence="5" id="KW-1185">Reference proteome</keyword>
<feature type="domain" description="Reverse transcriptase/retrotransposon-derived protein RNase H-like" evidence="3">
    <location>
        <begin position="730"/>
        <end position="796"/>
    </location>
</feature>
<proteinExistence type="predicted"/>
<dbReference type="InterPro" id="IPR041577">
    <property type="entry name" value="RT_RNaseH_2"/>
</dbReference>
<dbReference type="Pfam" id="PF00078">
    <property type="entry name" value="RVT_1"/>
    <property type="match status" value="1"/>
</dbReference>
<evidence type="ECO:0000256" key="1">
    <source>
        <dbReference type="SAM" id="MobiDB-lite"/>
    </source>
</evidence>
<evidence type="ECO:0008006" key="6">
    <source>
        <dbReference type="Google" id="ProtNLM"/>
    </source>
</evidence>
<sequence length="852" mass="93478">MALWHLLSHDGRQQAPEPLGISSSDLDAAWRELSPTDQLEAIATSSPGSSPGTPPLHAADAPTTPGESLEGPPDRAQPSLEVAEETSTPSSLCFTQQMTTVKTHEAGDESSRLDSHPIADDPGTMREDSSPDSLCFTQQMAAAETHEASGTTHVSLTTSATTHVSPTVSTAHVSPTTSGTTHVSPTTSDTTHDVSPTSSDTTHISPTSSERTSTGALLTVSADDLISHPTEDIDLLDEEFYAACRQTTKECRDALDKLLPNLKCKSIRTDGGVQWTTDIGGTLAAAHDEEGPLLLVFYATLRGHTVKVLIDSRASDNFISEQSAKRCGLTTRAGSEMRVTLAGGREVPRRQDWRSRHHRRLLSREGTWGQVSKGHHLCGIGGRGVPDPCPAEKCLVYAETQKIRGNDDPGVQPVWLMMAEKPQNDETSAFAATAIDTEHAKPAADTEDADVDPEWTLKFQDFWGPEYKKEMPTALPDINGLRHDPQDDAIIHLDPELSKKGPPCQRIYKKSAEELRQLRERVETLMSTKGYIRPSPSPYAAPCLMVPKPGNPRELRLVIDYRLLNRQTVKDTYPLPDIQMMFDEMQGAKFFSSFDAMDGFWQVPMAPGDVEKTALTTQMGSYECNTAAEHYEHVKQLLLRCREKGVFLKRSKCQLLKKSLRFLGHCISAEGCRPQHDKVAAVRDWPELETVTHVRQFLGLAGYYCRFINCFSEIAQPLTRLTKADVPWEWGPMQQWAFEELKKALTSAPVLALPNIKGAADGTAPFIVQTDASGIALGGVLMQDNGDGLGLRVIAYERQSSVLGRRAELSHRGTRAGRSAPLHHGHLATLPHLHQLPYSRRSPSPRMADGTW</sequence>
<dbReference type="InterPro" id="IPR043128">
    <property type="entry name" value="Rev_trsase/Diguanyl_cyclase"/>
</dbReference>
<dbReference type="InterPro" id="IPR000477">
    <property type="entry name" value="RT_dom"/>
</dbReference>
<feature type="compositionally biased region" description="Polar residues" evidence="1">
    <location>
        <begin position="85"/>
        <end position="101"/>
    </location>
</feature>
<evidence type="ECO:0000313" key="5">
    <source>
        <dbReference type="Proteomes" id="UP001190700"/>
    </source>
</evidence>
<organism evidence="4 5">
    <name type="scientific">Cymbomonas tetramitiformis</name>
    <dbReference type="NCBI Taxonomy" id="36881"/>
    <lineage>
        <taxon>Eukaryota</taxon>
        <taxon>Viridiplantae</taxon>
        <taxon>Chlorophyta</taxon>
        <taxon>Pyramimonadophyceae</taxon>
        <taxon>Pyramimonadales</taxon>
        <taxon>Pyramimonadaceae</taxon>
        <taxon>Cymbomonas</taxon>
    </lineage>
</organism>
<feature type="compositionally biased region" description="Low complexity" evidence="1">
    <location>
        <begin position="172"/>
        <end position="203"/>
    </location>
</feature>
<feature type="region of interest" description="Disordered" evidence="1">
    <location>
        <begin position="159"/>
        <end position="213"/>
    </location>
</feature>
<dbReference type="EMBL" id="LGRX02001722">
    <property type="protein sequence ID" value="KAK3285661.1"/>
    <property type="molecule type" value="Genomic_DNA"/>
</dbReference>
<dbReference type="Gene3D" id="3.30.70.270">
    <property type="match status" value="3"/>
</dbReference>
<evidence type="ECO:0000259" key="3">
    <source>
        <dbReference type="Pfam" id="PF17919"/>
    </source>
</evidence>
<evidence type="ECO:0000313" key="4">
    <source>
        <dbReference type="EMBL" id="KAK3285661.1"/>
    </source>
</evidence>
<evidence type="ECO:0000259" key="2">
    <source>
        <dbReference type="Pfam" id="PF00078"/>
    </source>
</evidence>
<dbReference type="SUPFAM" id="SSF56672">
    <property type="entry name" value="DNA/RNA polymerases"/>
    <property type="match status" value="1"/>
</dbReference>
<dbReference type="CDD" id="cd01647">
    <property type="entry name" value="RT_LTR"/>
    <property type="match status" value="1"/>
</dbReference>
<dbReference type="FunFam" id="3.30.70.270:FF:000020">
    <property type="entry name" value="Transposon Tf2-6 polyprotein-like Protein"/>
    <property type="match status" value="1"/>
</dbReference>
<dbReference type="Gene3D" id="3.10.10.10">
    <property type="entry name" value="HIV Type 1 Reverse Transcriptase, subunit A, domain 1"/>
    <property type="match status" value="1"/>
</dbReference>
<dbReference type="PANTHER" id="PTHR33064">
    <property type="entry name" value="POL PROTEIN"/>
    <property type="match status" value="1"/>
</dbReference>
<dbReference type="Proteomes" id="UP001190700">
    <property type="component" value="Unassembled WGS sequence"/>
</dbReference>
<dbReference type="InterPro" id="IPR021109">
    <property type="entry name" value="Peptidase_aspartic_dom_sf"/>
</dbReference>
<comment type="caution">
    <text evidence="4">The sequence shown here is derived from an EMBL/GenBank/DDBJ whole genome shotgun (WGS) entry which is preliminary data.</text>
</comment>
<dbReference type="InterPro" id="IPR043502">
    <property type="entry name" value="DNA/RNA_pol_sf"/>
</dbReference>
<feature type="domain" description="Reverse transcriptase" evidence="2">
    <location>
        <begin position="546"/>
        <end position="618"/>
    </location>
</feature>
<dbReference type="Pfam" id="PF17919">
    <property type="entry name" value="RT_RNaseH_2"/>
    <property type="match status" value="1"/>
</dbReference>
<dbReference type="AlphaFoldDB" id="A0AAE0LHL4"/>
<dbReference type="PANTHER" id="PTHR33064:SF37">
    <property type="entry name" value="RIBONUCLEASE H"/>
    <property type="match status" value="1"/>
</dbReference>
<dbReference type="Gene3D" id="2.40.70.10">
    <property type="entry name" value="Acid Proteases"/>
    <property type="match status" value="1"/>
</dbReference>